<sequence length="281" mass="31674">MPEAENDNSSIQTGYALSRNYAAAARLNLQHYCFRDLLGYNIHPQIPVDPKDKNLSIADIGTGTGNWLTHVHRELPHARLDGFDSSLEQFPPKGWWPPNVTLEYLDALKPIPQELHGKYDIVHVRLFLFVIQNGDPRPLLDNAMHMLKPGGHLQWVEHDPETVHVEALHPEEKRSANEEIVRSVNLLRSCGWVSELPAHFENAGYISITHSTHSVPPELRMCFTHINLLAGEEVSYVANDNSGPESKGLKHRALLKEAFEETKKGVCMVWSPVVVLGKKNK</sequence>
<accession>A0A5M8PGG3</accession>
<dbReference type="EMBL" id="VXIT01000013">
    <property type="protein sequence ID" value="KAA6408447.1"/>
    <property type="molecule type" value="Genomic_DNA"/>
</dbReference>
<dbReference type="SUPFAM" id="SSF53335">
    <property type="entry name" value="S-adenosyl-L-methionine-dependent methyltransferases"/>
    <property type="match status" value="1"/>
</dbReference>
<evidence type="ECO:0008006" key="3">
    <source>
        <dbReference type="Google" id="ProtNLM"/>
    </source>
</evidence>
<dbReference type="PANTHER" id="PTHR43591:SF96">
    <property type="entry name" value="PUTATIVE-RELATED"/>
    <property type="match status" value="1"/>
</dbReference>
<dbReference type="Pfam" id="PF13489">
    <property type="entry name" value="Methyltransf_23"/>
    <property type="match status" value="1"/>
</dbReference>
<name>A0A5M8PGG3_9LECA</name>
<organism evidence="1 2">
    <name type="scientific">Lasallia pustulata</name>
    <dbReference type="NCBI Taxonomy" id="136370"/>
    <lineage>
        <taxon>Eukaryota</taxon>
        <taxon>Fungi</taxon>
        <taxon>Dikarya</taxon>
        <taxon>Ascomycota</taxon>
        <taxon>Pezizomycotina</taxon>
        <taxon>Lecanoromycetes</taxon>
        <taxon>OSLEUM clade</taxon>
        <taxon>Umbilicariomycetidae</taxon>
        <taxon>Umbilicariales</taxon>
        <taxon>Umbilicariaceae</taxon>
        <taxon>Lasallia</taxon>
    </lineage>
</organism>
<reference evidence="1 2" key="1">
    <citation type="submission" date="2019-09" db="EMBL/GenBank/DDBJ databases">
        <title>The hologenome of the rock-dwelling lichen Lasallia pustulata.</title>
        <authorList>
            <person name="Greshake Tzovaras B."/>
            <person name="Segers F."/>
            <person name="Bicker A."/>
            <person name="Dal Grande F."/>
            <person name="Otte J."/>
            <person name="Hankeln T."/>
            <person name="Schmitt I."/>
            <person name="Ebersberger I."/>
        </authorList>
    </citation>
    <scope>NUCLEOTIDE SEQUENCE [LARGE SCALE GENOMIC DNA]</scope>
    <source>
        <strain evidence="1">A1-1</strain>
    </source>
</reference>
<dbReference type="PANTHER" id="PTHR43591">
    <property type="entry name" value="METHYLTRANSFERASE"/>
    <property type="match status" value="1"/>
</dbReference>
<comment type="caution">
    <text evidence="1">The sequence shown here is derived from an EMBL/GenBank/DDBJ whole genome shotgun (WGS) entry which is preliminary data.</text>
</comment>
<dbReference type="CDD" id="cd02440">
    <property type="entry name" value="AdoMet_MTases"/>
    <property type="match status" value="1"/>
</dbReference>
<gene>
    <name evidence="1" type="ORF">FRX48_07529</name>
</gene>
<proteinExistence type="predicted"/>
<dbReference type="AlphaFoldDB" id="A0A5M8PGG3"/>
<evidence type="ECO:0000313" key="2">
    <source>
        <dbReference type="Proteomes" id="UP000324767"/>
    </source>
</evidence>
<dbReference type="OrthoDB" id="417697at2759"/>
<evidence type="ECO:0000313" key="1">
    <source>
        <dbReference type="EMBL" id="KAA6408447.1"/>
    </source>
</evidence>
<dbReference type="Gene3D" id="3.40.50.150">
    <property type="entry name" value="Vaccinia Virus protein VP39"/>
    <property type="match status" value="1"/>
</dbReference>
<protein>
    <recommendedName>
        <fullName evidence="3">Methyltransferase domain-containing protein</fullName>
    </recommendedName>
</protein>
<dbReference type="Proteomes" id="UP000324767">
    <property type="component" value="Unassembled WGS sequence"/>
</dbReference>
<dbReference type="InterPro" id="IPR029063">
    <property type="entry name" value="SAM-dependent_MTases_sf"/>
</dbReference>